<sequence>MTSGFLQSLDQYNATFHRRYYDGRGAWKAAYEAHYKMPCTSFGMVELIKVLGGDAQLGLPGMWFFWASPYDIITAWWKVGIAGNRLAPEMINRSEFIDQPAPMASLDTPATESVTPR</sequence>
<evidence type="ECO:0000313" key="1">
    <source>
        <dbReference type="EMBL" id="CAD8601462.1"/>
    </source>
</evidence>
<dbReference type="EMBL" id="HBEY01009925">
    <property type="protein sequence ID" value="CAD8601462.1"/>
    <property type="molecule type" value="Transcribed_RNA"/>
</dbReference>
<reference evidence="1" key="1">
    <citation type="submission" date="2021-01" db="EMBL/GenBank/DDBJ databases">
        <authorList>
            <person name="Corre E."/>
            <person name="Pelletier E."/>
            <person name="Niang G."/>
            <person name="Scheremetjew M."/>
            <person name="Finn R."/>
            <person name="Kale V."/>
            <person name="Holt S."/>
            <person name="Cochrane G."/>
            <person name="Meng A."/>
            <person name="Brown T."/>
            <person name="Cohen L."/>
        </authorList>
    </citation>
    <scope>NUCLEOTIDE SEQUENCE</scope>
    <source>
        <strain evidence="1">PLY182g</strain>
    </source>
</reference>
<accession>A0A7S0L3W9</accession>
<protein>
    <submittedName>
        <fullName evidence="1">Uncharacterized protein</fullName>
    </submittedName>
</protein>
<proteinExistence type="predicted"/>
<dbReference type="AlphaFoldDB" id="A0A7S0L3W9"/>
<organism evidence="1">
    <name type="scientific">Coccolithus braarudii</name>
    <dbReference type="NCBI Taxonomy" id="221442"/>
    <lineage>
        <taxon>Eukaryota</taxon>
        <taxon>Haptista</taxon>
        <taxon>Haptophyta</taxon>
        <taxon>Prymnesiophyceae</taxon>
        <taxon>Coccolithales</taxon>
        <taxon>Coccolithaceae</taxon>
        <taxon>Coccolithus</taxon>
    </lineage>
</organism>
<gene>
    <name evidence="1" type="ORF">CPEL01642_LOCUS4793</name>
</gene>
<name>A0A7S0L3W9_9EUKA</name>